<organism evidence="2 3">
    <name type="scientific">Flavobacterium anhuiense</name>
    <dbReference type="NCBI Taxonomy" id="459526"/>
    <lineage>
        <taxon>Bacteria</taxon>
        <taxon>Pseudomonadati</taxon>
        <taxon>Bacteroidota</taxon>
        <taxon>Flavobacteriia</taxon>
        <taxon>Flavobacteriales</taxon>
        <taxon>Flavobacteriaceae</taxon>
        <taxon>Flavobacterium</taxon>
    </lineage>
</organism>
<protein>
    <submittedName>
        <fullName evidence="2">RagB/SusD family protein</fullName>
    </submittedName>
</protein>
<dbReference type="InterPro" id="IPR011990">
    <property type="entry name" value="TPR-like_helical_dom_sf"/>
</dbReference>
<evidence type="ECO:0000259" key="1">
    <source>
        <dbReference type="Pfam" id="PF14322"/>
    </source>
</evidence>
<dbReference type="GO" id="GO:0009279">
    <property type="term" value="C:cell outer membrane"/>
    <property type="evidence" value="ECO:0007669"/>
    <property type="project" value="UniProtKB-SubCell"/>
</dbReference>
<dbReference type="RefSeq" id="WP_129747088.1">
    <property type="nucleotide sequence ID" value="NZ_JUIV01000007.1"/>
</dbReference>
<dbReference type="OrthoDB" id="1147023at2"/>
<comment type="caution">
    <text evidence="2">The sequence shown here is derived from an EMBL/GenBank/DDBJ whole genome shotgun (WGS) entry which is preliminary data.</text>
</comment>
<feature type="domain" description="SusD-like N-terminal" evidence="1">
    <location>
        <begin position="21"/>
        <end position="222"/>
    </location>
</feature>
<dbReference type="InterPro" id="IPR033985">
    <property type="entry name" value="SusD-like_N"/>
</dbReference>
<name>A0A444VYP2_9FLAO</name>
<dbReference type="Gene3D" id="1.25.40.390">
    <property type="match status" value="2"/>
</dbReference>
<accession>A0A444VYP2</accession>
<proteinExistence type="predicted"/>
<dbReference type="SUPFAM" id="SSF48452">
    <property type="entry name" value="TPR-like"/>
    <property type="match status" value="1"/>
</dbReference>
<evidence type="ECO:0000313" key="3">
    <source>
        <dbReference type="Proteomes" id="UP000290433"/>
    </source>
</evidence>
<dbReference type="Proteomes" id="UP000290433">
    <property type="component" value="Unassembled WGS sequence"/>
</dbReference>
<evidence type="ECO:0000313" key="2">
    <source>
        <dbReference type="EMBL" id="RYJ38616.1"/>
    </source>
</evidence>
<dbReference type="EMBL" id="JUIV01000007">
    <property type="protein sequence ID" value="RYJ38616.1"/>
    <property type="molecule type" value="Genomic_DNA"/>
</dbReference>
<dbReference type="AlphaFoldDB" id="A0A444VYP2"/>
<sequence length="492" mass="56210">MKNLKIALSLIILICITSCDDFLSEKPDNRTEIDTPEKIKELLVEAYPQMSYFEIAETMSDNVFDSGLATTLVRNEQNYNWEINTEATDIDTQAYYWDACYKAIAHANKALEAIEELGSPASLNPQKGEALMARAYSHYMLVSLWSKRYNPATADSDLGVPYVTKPETELMVKYKRNTVAEVFAFIEKDIEEGLKYVTNDYKEPKFHFNIAASKAFASRFYLVKGNWDKVIELSNDLGSRPIGKLRDFSTYESIGVEDQQLKYGASDVETNLLIVSANTIVGRLYSLNRFNLSGLRRPEIFGGTTNLFNKAYYYNFYSSNGSITLFLPKFYEYFKYSNVTAGIGDPYVAEVLLSNDEFFLNRIEAHVMKGEIDTATEELEYFLATRTPTYNPTTDRLTEAKVVAKFPVIADEYTPFYSMTPVQTSYVKAIAETRRRDFIHEGLRWFDIKRFNIVVKHETSNKPANILVKDDNRRALQIPLHASSTGLELNPR</sequence>
<reference evidence="2 3" key="1">
    <citation type="submission" date="2014-12" db="EMBL/GenBank/DDBJ databases">
        <title>Genome sequence of Flavobacterium anhuiense RCM74.</title>
        <authorList>
            <person name="Kim J.F."/>
            <person name="Song J.Y."/>
            <person name="Kwak M.-J."/>
            <person name="Lee S.-W."/>
        </authorList>
    </citation>
    <scope>NUCLEOTIDE SEQUENCE [LARGE SCALE GENOMIC DNA]</scope>
    <source>
        <strain evidence="2 3">RCM74</strain>
    </source>
</reference>
<gene>
    <name evidence="2" type="ORF">NU08_2202</name>
</gene>
<dbReference type="Pfam" id="PF14322">
    <property type="entry name" value="SusD-like_3"/>
    <property type="match status" value="1"/>
</dbReference>